<dbReference type="SMART" id="SM00112">
    <property type="entry name" value="CA"/>
    <property type="match status" value="1"/>
</dbReference>
<dbReference type="InterPro" id="IPR002126">
    <property type="entry name" value="Cadherin-like_dom"/>
</dbReference>
<feature type="non-terminal residue" evidence="6">
    <location>
        <position position="1"/>
    </location>
</feature>
<dbReference type="InterPro" id="IPR018511">
    <property type="entry name" value="Hemolysin-typ_Ca-bd_CS"/>
</dbReference>
<organism evidence="6 7">
    <name type="scientific">Microvirga aerilata</name>
    <dbReference type="NCBI Taxonomy" id="670292"/>
    <lineage>
        <taxon>Bacteria</taxon>
        <taxon>Pseudomonadati</taxon>
        <taxon>Pseudomonadota</taxon>
        <taxon>Alphaproteobacteria</taxon>
        <taxon>Hyphomicrobiales</taxon>
        <taxon>Methylobacteriaceae</taxon>
        <taxon>Microvirga</taxon>
    </lineage>
</organism>
<keyword evidence="3" id="KW-0964">Secreted</keyword>
<dbReference type="InterPro" id="IPR006644">
    <property type="entry name" value="Cadg"/>
</dbReference>
<proteinExistence type="predicted"/>
<dbReference type="SUPFAM" id="SSF51120">
    <property type="entry name" value="beta-Roll"/>
    <property type="match status" value="2"/>
</dbReference>
<name>A0A937D2J2_9HYPH</name>
<dbReference type="AlphaFoldDB" id="A0A937D2J2"/>
<accession>A0A937D2J2</accession>
<dbReference type="InterPro" id="IPR015919">
    <property type="entry name" value="Cadherin-like_sf"/>
</dbReference>
<evidence type="ECO:0000313" key="6">
    <source>
        <dbReference type="EMBL" id="MBL0408211.1"/>
    </source>
</evidence>
<dbReference type="SMART" id="SM00736">
    <property type="entry name" value="CADG"/>
    <property type="match status" value="1"/>
</dbReference>
<evidence type="ECO:0000256" key="3">
    <source>
        <dbReference type="ARBA" id="ARBA00022525"/>
    </source>
</evidence>
<dbReference type="PRINTS" id="PR00313">
    <property type="entry name" value="CABNDNGRPT"/>
</dbReference>
<dbReference type="InterPro" id="IPR001343">
    <property type="entry name" value="Hemolysn_Ca-bd"/>
</dbReference>
<comment type="caution">
    <text evidence="6">The sequence shown here is derived from an EMBL/GenBank/DDBJ whole genome shotgun (WGS) entry which is preliminary data.</text>
</comment>
<dbReference type="GO" id="GO:0016020">
    <property type="term" value="C:membrane"/>
    <property type="evidence" value="ECO:0007669"/>
    <property type="project" value="InterPro"/>
</dbReference>
<dbReference type="Pfam" id="PF00353">
    <property type="entry name" value="HemolysinCabind"/>
    <property type="match status" value="2"/>
</dbReference>
<dbReference type="GO" id="GO:0005509">
    <property type="term" value="F:calcium ion binding"/>
    <property type="evidence" value="ECO:0007669"/>
    <property type="project" value="InterPro"/>
</dbReference>
<dbReference type="SUPFAM" id="SSF49313">
    <property type="entry name" value="Cadherin-like"/>
    <property type="match status" value="2"/>
</dbReference>
<dbReference type="PROSITE" id="PS00330">
    <property type="entry name" value="HEMOLYSIN_CALCIUM"/>
    <property type="match status" value="3"/>
</dbReference>
<protein>
    <submittedName>
        <fullName evidence="6">M10 family metallopeptidase C-terminal domain-containing protein</fullName>
    </submittedName>
</protein>
<evidence type="ECO:0000256" key="1">
    <source>
        <dbReference type="ARBA" id="ARBA00001913"/>
    </source>
</evidence>
<dbReference type="Pfam" id="PF08548">
    <property type="entry name" value="Peptidase_M10_C"/>
    <property type="match status" value="2"/>
</dbReference>
<dbReference type="EMBL" id="JAEQMY010000165">
    <property type="protein sequence ID" value="MBL0408211.1"/>
    <property type="molecule type" value="Genomic_DNA"/>
</dbReference>
<dbReference type="Gene3D" id="2.60.40.10">
    <property type="entry name" value="Immunoglobulins"/>
    <property type="match status" value="1"/>
</dbReference>
<dbReference type="RefSeq" id="WP_202066008.1">
    <property type="nucleotide sequence ID" value="NZ_JAEQMY010000165.1"/>
</dbReference>
<evidence type="ECO:0000256" key="2">
    <source>
        <dbReference type="ARBA" id="ARBA00004613"/>
    </source>
</evidence>
<dbReference type="Pfam" id="PF17963">
    <property type="entry name" value="Big_9"/>
    <property type="match status" value="1"/>
</dbReference>
<dbReference type="Pfam" id="PF00028">
    <property type="entry name" value="Cadherin"/>
    <property type="match status" value="1"/>
</dbReference>
<sequence length="565" mass="58996">ETSQIAGRTLVIAADTLIENAIAGDGSDLLIGNSADNSLWGMRGNDTFHGGAGNDTLFGGAGTDTAVYAGRRSDYLITQDPDGTITIRDRLTGRDGGDSLHGSEILEFLDGSVELISVDVADQTVAEDTPWSFQLPAGIYPEDRGEIHYTAMLTDGSSLPRWITFDEVHRGFSGTPPPNFTGLLSLTVVAAGTNFIGLSTFTVAVSANNHAPVAVTVGNNASVAEDMVMTGRVPPGFDEDSDHLTYELVAPVVGLTFNADGSFHYMPRENFNGTSTFRYCVVDASGAKSEPQTFTLTVTPLNDAPAGLGLAGGAVAEGAAPGTVVGSLSARDVDGDAFSFSLLDDAGGRFALSGKQLVVTNGSRLDYEQAGSHQITVRASDSYGASADKVLTLTVLDIWNEIITGTSGRDVVAGGSGRDKLSGSAGNDALNAGAGKDVLDGGSGNDRLTGGAGQDWLTGGLGKDVFIFSSKDTSPSKKNADYITDFSGKHGDRIDLKTIDADATKKGDQAFTFTGIQTFTKAGQVQYEKTKLATYIYLNTDNDKTAEGIIKLKGAIDVQKGWFVL</sequence>
<keyword evidence="4" id="KW-0677">Repeat</keyword>
<dbReference type="InterPro" id="IPR050557">
    <property type="entry name" value="RTX_toxin/Mannuronan_C5-epim"/>
</dbReference>
<reference evidence="6" key="1">
    <citation type="submission" date="2021-01" db="EMBL/GenBank/DDBJ databases">
        <title>Microvirga sp.</title>
        <authorList>
            <person name="Kim M.K."/>
        </authorList>
    </citation>
    <scope>NUCLEOTIDE SEQUENCE</scope>
    <source>
        <strain evidence="6">5420S-16</strain>
    </source>
</reference>
<dbReference type="PANTHER" id="PTHR38340:SF1">
    <property type="entry name" value="S-LAYER PROTEIN"/>
    <property type="match status" value="1"/>
</dbReference>
<dbReference type="GO" id="GO:0005615">
    <property type="term" value="C:extracellular space"/>
    <property type="evidence" value="ECO:0007669"/>
    <property type="project" value="InterPro"/>
</dbReference>
<dbReference type="PROSITE" id="PS50268">
    <property type="entry name" value="CADHERIN_2"/>
    <property type="match status" value="1"/>
</dbReference>
<keyword evidence="7" id="KW-1185">Reference proteome</keyword>
<dbReference type="Gene3D" id="2.150.10.10">
    <property type="entry name" value="Serralysin-like metalloprotease, C-terminal"/>
    <property type="match status" value="2"/>
</dbReference>
<dbReference type="InterPro" id="IPR013858">
    <property type="entry name" value="Peptidase_M10B_C"/>
</dbReference>
<comment type="cofactor">
    <cofactor evidence="1">
        <name>Ca(2+)</name>
        <dbReference type="ChEBI" id="CHEBI:29108"/>
    </cofactor>
</comment>
<dbReference type="CDD" id="cd11304">
    <property type="entry name" value="Cadherin_repeat"/>
    <property type="match status" value="1"/>
</dbReference>
<dbReference type="PANTHER" id="PTHR38340">
    <property type="entry name" value="S-LAYER PROTEIN"/>
    <property type="match status" value="1"/>
</dbReference>
<gene>
    <name evidence="6" type="ORF">JKG68_30475</name>
</gene>
<evidence type="ECO:0000313" key="7">
    <source>
        <dbReference type="Proteomes" id="UP000605848"/>
    </source>
</evidence>
<comment type="subcellular location">
    <subcellularLocation>
        <location evidence="2">Secreted</location>
    </subcellularLocation>
</comment>
<dbReference type="InterPro" id="IPR013783">
    <property type="entry name" value="Ig-like_fold"/>
</dbReference>
<evidence type="ECO:0000256" key="4">
    <source>
        <dbReference type="ARBA" id="ARBA00022737"/>
    </source>
</evidence>
<evidence type="ECO:0000259" key="5">
    <source>
        <dbReference type="PROSITE" id="PS50268"/>
    </source>
</evidence>
<dbReference type="InterPro" id="IPR011049">
    <property type="entry name" value="Serralysin-like_metalloprot_C"/>
</dbReference>
<feature type="domain" description="Cadherin" evidence="5">
    <location>
        <begin position="315"/>
        <end position="398"/>
    </location>
</feature>
<dbReference type="Proteomes" id="UP000605848">
    <property type="component" value="Unassembled WGS sequence"/>
</dbReference>
<dbReference type="Pfam" id="PF05345">
    <property type="entry name" value="He_PIG"/>
    <property type="match status" value="1"/>
</dbReference>
<dbReference type="GO" id="GO:0007156">
    <property type="term" value="P:homophilic cell adhesion via plasma membrane adhesion molecules"/>
    <property type="evidence" value="ECO:0007669"/>
    <property type="project" value="InterPro"/>
</dbReference>